<evidence type="ECO:0000313" key="1">
    <source>
        <dbReference type="EMBL" id="CAQ68870.1"/>
    </source>
</evidence>
<dbReference type="RefSeq" id="WP_012352206.1">
    <property type="nucleotide sequence ID" value="NC_010528.1"/>
</dbReference>
<dbReference type="EMBL" id="CU633749">
    <property type="protein sequence ID" value="CAQ68870.1"/>
    <property type="molecule type" value="Genomic_DNA"/>
</dbReference>
<reference evidence="1 2" key="1">
    <citation type="journal article" date="2008" name="Genome Res.">
        <title>Genome sequence of the beta-rhizobium Cupriavidus taiwanensis and comparative genomics of rhizobia.</title>
        <authorList>
            <person name="Amadou C."/>
            <person name="Pascal G."/>
            <person name="Mangenot S."/>
            <person name="Glew M."/>
            <person name="Bontemps C."/>
            <person name="Capela D."/>
            <person name="Carrere S."/>
            <person name="Cruveiller S."/>
            <person name="Dossat C."/>
            <person name="Lajus A."/>
            <person name="Marchetti M."/>
            <person name="Poinsot V."/>
            <person name="Rouy Z."/>
            <person name="Servin B."/>
            <person name="Saad M."/>
            <person name="Schenowitz C."/>
            <person name="Barbe V."/>
            <person name="Batut J."/>
            <person name="Medigue C."/>
            <person name="Masson-Boivin C."/>
        </authorList>
    </citation>
    <scope>NUCLEOTIDE SEQUENCE [LARGE SCALE GENOMIC DNA]</scope>
    <source>
        <strain evidence="2">DSM 17343 / BCRC 17206 / CCUG 44338 / CIP 107171 / LMG 19424 / R1</strain>
    </source>
</reference>
<dbReference type="Proteomes" id="UP000001692">
    <property type="component" value="Chromosome 1"/>
</dbReference>
<proteinExistence type="predicted"/>
<accession>B3R3I9</accession>
<evidence type="ECO:0000313" key="2">
    <source>
        <dbReference type="Proteomes" id="UP000001692"/>
    </source>
</evidence>
<organism evidence="1 2">
    <name type="scientific">Cupriavidus taiwanensis (strain DSM 17343 / BCRC 17206 / CCUG 44338 / CIP 107171 / LMG 19424 / R1)</name>
    <name type="common">Ralstonia taiwanensis (strain LMG 19424)</name>
    <dbReference type="NCBI Taxonomy" id="977880"/>
    <lineage>
        <taxon>Bacteria</taxon>
        <taxon>Pseudomonadati</taxon>
        <taxon>Pseudomonadota</taxon>
        <taxon>Betaproteobacteria</taxon>
        <taxon>Burkholderiales</taxon>
        <taxon>Burkholderiaceae</taxon>
        <taxon>Cupriavidus</taxon>
    </lineage>
</organism>
<name>B3R3I9_CUPTR</name>
<protein>
    <submittedName>
        <fullName evidence="1">Uncharacterized protein</fullName>
    </submittedName>
</protein>
<dbReference type="BioCyc" id="CTAI977880:RALTA_RS04280-MONOMER"/>
<keyword evidence="2" id="KW-1185">Reference proteome</keyword>
<sequence length="89" mass="9854">MPKYTKRAALAHIRARALDCLDPTRERAVLSGSAVAGHLHEIAEINHKYVRDYGANSLGAVVADLQVCPLMRLLRILARVESMEMSDAR</sequence>
<dbReference type="KEGG" id="cti:RALTA_A0903"/>
<dbReference type="HOGENOM" id="CLU_2449671_0_0_4"/>
<dbReference type="GeneID" id="29761030"/>
<gene>
    <name evidence="1" type="ordered locus">RALTA_A0903</name>
</gene>
<dbReference type="AlphaFoldDB" id="B3R3I9"/>